<evidence type="ECO:0000313" key="12">
    <source>
        <dbReference type="Proteomes" id="UP001497512"/>
    </source>
</evidence>
<keyword evidence="3 8" id="KW-0812">Transmembrane</keyword>
<evidence type="ECO:0000313" key="11">
    <source>
        <dbReference type="EMBL" id="CAK9212501.1"/>
    </source>
</evidence>
<evidence type="ECO:0000256" key="6">
    <source>
        <dbReference type="ARBA" id="ARBA00023136"/>
    </source>
</evidence>
<dbReference type="SMART" id="SM00369">
    <property type="entry name" value="LRR_TYP"/>
    <property type="match status" value="9"/>
</dbReference>
<evidence type="ECO:0000256" key="8">
    <source>
        <dbReference type="SAM" id="Phobius"/>
    </source>
</evidence>
<dbReference type="PROSITE" id="PS51450">
    <property type="entry name" value="LRR"/>
    <property type="match status" value="1"/>
</dbReference>
<gene>
    <name evidence="11" type="ORF">CSSPTR1EN2_LOCUS11268</name>
</gene>
<evidence type="ECO:0000259" key="10">
    <source>
        <dbReference type="PROSITE" id="PS50011"/>
    </source>
</evidence>
<dbReference type="PROSITE" id="PS00108">
    <property type="entry name" value="PROTEIN_KINASE_ST"/>
    <property type="match status" value="1"/>
</dbReference>
<keyword evidence="6 8" id="KW-0472">Membrane</keyword>
<dbReference type="Gene3D" id="3.80.10.10">
    <property type="entry name" value="Ribonuclease Inhibitor"/>
    <property type="match status" value="4"/>
</dbReference>
<keyword evidence="2" id="KW-0433">Leucine-rich repeat</keyword>
<sequence>MKSAVIVLLLWIVQIHGTKGLLTDGLTLLVFKNGFDCQENDLEGCNDFDASLCSWEGVLSSDSEGLVSSLVLFHVGLVGSVSPSPGKLQGLEHLRNLFKQEFLFGDIPSELGNCSNLMILALDNNMLTGSIPIALGKLPVGLASCTNITTLALGKNMLDGNIPAAIRKLRALQNLDLSKSELNGEIPAELGSCTNLKVPDIQSKQLTAPLCSGSDGLVSSLLLFNAGLYGSISPSLGKLQALKYLNLSANSLTGEIPVELASCTMLTTLALGNNMLDGSIPAAIGKLQALQNLDLSTNKLAGEIPGELASCTKLTTLALGNNMLNGSIPAAIGKLQALQNLDLSTNKLAGEIPGELASCTKLTTLALGNNMLDGSIPAAIGKLQALQNLDLSTNKLTGEIPGELDSCTNLKVLKIQFNQLTGSIPPGIYNISNLMDLDIHGNNFIGTIPPELASISSLETLDLSSNKLTGLIPPELGNLINLVYLNLAQNRLTGPLPAELGQLKNLTKILVYNNKLNGTIPSSLTTLENLFTFDVHNNYISGSIPAEFFDSGRLMYLDMSSNAFSGQIPHEIGNDTHLVVLNLSWNKFSGTIPTTLGSLQALQVLDLSHNQLSGTILPSLGTQLISLKSINVSYNHLNGSLPCSWVRFLVANYDSFIGNPGLCLKYSSHNQCIKNIDVNIRIMIIVISCVVFIVGLSIFACCYIRRRSKSTLVVPNDMEILSVLGREISFNNIMEATQNLSDDYIIGKGGQGIVYKAVLHNGNVVAVKKIPLLNKDIKIHKSFLREINTIGKVKHRNLVKLLGFCKFGKIALVVYNYFPKGDLFDAIHNKERGIVLDWDTRLKIVEGIAHGLAYLHHYCVPPIIHRDIKSRNVLLDVDMEAHITDFGIAKAIALKPNEDYVNTTITIEGTYGYIAPENGYETQVTPKVDVYSFGVLLLELLTGKQPLDPSFGEFEHIVPWVLATMKQNGPNLNDDVFDSTLLDTATDVQKEQMFQVLKIAIVCTKDIPSKRLTMTHVLEILGMSRVNACSPLCN</sequence>
<dbReference type="Pfam" id="PF00560">
    <property type="entry name" value="LRR_1"/>
    <property type="match status" value="3"/>
</dbReference>
<feature type="chain" id="PRO_5045351779" description="Protein kinase domain-containing protein" evidence="9">
    <location>
        <begin position="21"/>
        <end position="1034"/>
    </location>
</feature>
<evidence type="ECO:0000256" key="1">
    <source>
        <dbReference type="ARBA" id="ARBA00004167"/>
    </source>
</evidence>
<dbReference type="InterPro" id="IPR000719">
    <property type="entry name" value="Prot_kinase_dom"/>
</dbReference>
<feature type="domain" description="Protein kinase" evidence="10">
    <location>
        <begin position="740"/>
        <end position="1026"/>
    </location>
</feature>
<keyword evidence="5 8" id="KW-1133">Transmembrane helix</keyword>
<evidence type="ECO:0000256" key="9">
    <source>
        <dbReference type="SAM" id="SignalP"/>
    </source>
</evidence>
<keyword evidence="12" id="KW-1185">Reference proteome</keyword>
<dbReference type="SUPFAM" id="SSF52058">
    <property type="entry name" value="L domain-like"/>
    <property type="match status" value="1"/>
</dbReference>
<name>A0ABP0U4P0_9BRYO</name>
<evidence type="ECO:0000256" key="2">
    <source>
        <dbReference type="ARBA" id="ARBA00022614"/>
    </source>
</evidence>
<dbReference type="InterPro" id="IPR001611">
    <property type="entry name" value="Leu-rich_rpt"/>
</dbReference>
<dbReference type="SUPFAM" id="SSF52047">
    <property type="entry name" value="RNI-like"/>
    <property type="match status" value="1"/>
</dbReference>
<dbReference type="PANTHER" id="PTHR48056">
    <property type="entry name" value="LRR RECEPTOR-LIKE SERINE/THREONINE-PROTEIN KINASE-RELATED"/>
    <property type="match status" value="1"/>
</dbReference>
<dbReference type="PROSITE" id="PS50011">
    <property type="entry name" value="PROTEIN_KINASE_DOM"/>
    <property type="match status" value="1"/>
</dbReference>
<dbReference type="InterPro" id="IPR050647">
    <property type="entry name" value="Plant_LRR-RLKs"/>
</dbReference>
<evidence type="ECO:0000256" key="3">
    <source>
        <dbReference type="ARBA" id="ARBA00022692"/>
    </source>
</evidence>
<feature type="transmembrane region" description="Helical" evidence="8">
    <location>
        <begin position="682"/>
        <end position="704"/>
    </location>
</feature>
<dbReference type="SUPFAM" id="SSF56112">
    <property type="entry name" value="Protein kinase-like (PK-like)"/>
    <property type="match status" value="1"/>
</dbReference>
<protein>
    <recommendedName>
        <fullName evidence="10">Protein kinase domain-containing protein</fullName>
    </recommendedName>
</protein>
<reference evidence="11" key="1">
    <citation type="submission" date="2024-02" db="EMBL/GenBank/DDBJ databases">
        <authorList>
            <consortium name="ELIXIR-Norway"/>
            <consortium name="Elixir Norway"/>
        </authorList>
    </citation>
    <scope>NUCLEOTIDE SEQUENCE</scope>
</reference>
<dbReference type="InterPro" id="IPR055414">
    <property type="entry name" value="LRR_R13L4/SHOC2-like"/>
</dbReference>
<proteinExistence type="predicted"/>
<dbReference type="InterPro" id="IPR011009">
    <property type="entry name" value="Kinase-like_dom_sf"/>
</dbReference>
<dbReference type="Gene3D" id="3.30.200.20">
    <property type="entry name" value="Phosphorylase Kinase, domain 1"/>
    <property type="match status" value="1"/>
</dbReference>
<dbReference type="PRINTS" id="PR00019">
    <property type="entry name" value="LEURICHRPT"/>
</dbReference>
<evidence type="ECO:0000256" key="5">
    <source>
        <dbReference type="ARBA" id="ARBA00022989"/>
    </source>
</evidence>
<accession>A0ABP0U4P0</accession>
<evidence type="ECO:0000256" key="7">
    <source>
        <dbReference type="ARBA" id="ARBA00023180"/>
    </source>
</evidence>
<dbReference type="PANTHER" id="PTHR48056:SF34">
    <property type="entry name" value="LRR RECEPTOR-LIKE SERINE_THREONINE-PROTEIN KINASE ERL1"/>
    <property type="match status" value="1"/>
</dbReference>
<dbReference type="Proteomes" id="UP001497512">
    <property type="component" value="Chromosome 19"/>
</dbReference>
<keyword evidence="9" id="KW-0732">Signal</keyword>
<dbReference type="Pfam" id="PF00069">
    <property type="entry name" value="Pkinase"/>
    <property type="match status" value="1"/>
</dbReference>
<comment type="subcellular location">
    <subcellularLocation>
        <location evidence="1">Membrane</location>
        <topology evidence="1">Single-pass membrane protein</topology>
    </subcellularLocation>
</comment>
<keyword evidence="4" id="KW-0677">Repeat</keyword>
<dbReference type="InterPro" id="IPR008271">
    <property type="entry name" value="Ser/Thr_kinase_AS"/>
</dbReference>
<dbReference type="Gene3D" id="1.10.510.10">
    <property type="entry name" value="Transferase(Phosphotransferase) domain 1"/>
    <property type="match status" value="1"/>
</dbReference>
<feature type="signal peptide" evidence="9">
    <location>
        <begin position="1"/>
        <end position="20"/>
    </location>
</feature>
<organism evidence="11 12">
    <name type="scientific">Sphagnum troendelagicum</name>
    <dbReference type="NCBI Taxonomy" id="128251"/>
    <lineage>
        <taxon>Eukaryota</taxon>
        <taxon>Viridiplantae</taxon>
        <taxon>Streptophyta</taxon>
        <taxon>Embryophyta</taxon>
        <taxon>Bryophyta</taxon>
        <taxon>Sphagnophytina</taxon>
        <taxon>Sphagnopsida</taxon>
        <taxon>Sphagnales</taxon>
        <taxon>Sphagnaceae</taxon>
        <taxon>Sphagnum</taxon>
    </lineage>
</organism>
<dbReference type="Pfam" id="PF13855">
    <property type="entry name" value="LRR_8"/>
    <property type="match status" value="2"/>
</dbReference>
<dbReference type="CDD" id="cd14066">
    <property type="entry name" value="STKc_IRAK"/>
    <property type="match status" value="1"/>
</dbReference>
<dbReference type="InterPro" id="IPR003591">
    <property type="entry name" value="Leu-rich_rpt_typical-subtyp"/>
</dbReference>
<evidence type="ECO:0000256" key="4">
    <source>
        <dbReference type="ARBA" id="ARBA00022737"/>
    </source>
</evidence>
<dbReference type="EMBL" id="OZ019911">
    <property type="protein sequence ID" value="CAK9212501.1"/>
    <property type="molecule type" value="Genomic_DNA"/>
</dbReference>
<dbReference type="InterPro" id="IPR032675">
    <property type="entry name" value="LRR_dom_sf"/>
</dbReference>
<keyword evidence="7" id="KW-0325">Glycoprotein</keyword>
<dbReference type="SMART" id="SM00220">
    <property type="entry name" value="S_TKc"/>
    <property type="match status" value="1"/>
</dbReference>
<dbReference type="Pfam" id="PF23598">
    <property type="entry name" value="LRR_14"/>
    <property type="match status" value="1"/>
</dbReference>